<reference evidence="7 8" key="1">
    <citation type="journal article" date="2017" name="Nat. Ecol. Evol.">
        <title>Scallop genome provides insights into evolution of bilaterian karyotype and development.</title>
        <authorList>
            <person name="Wang S."/>
            <person name="Zhang J."/>
            <person name="Jiao W."/>
            <person name="Li J."/>
            <person name="Xun X."/>
            <person name="Sun Y."/>
            <person name="Guo X."/>
            <person name="Huan P."/>
            <person name="Dong B."/>
            <person name="Zhang L."/>
            <person name="Hu X."/>
            <person name="Sun X."/>
            <person name="Wang J."/>
            <person name="Zhao C."/>
            <person name="Wang Y."/>
            <person name="Wang D."/>
            <person name="Huang X."/>
            <person name="Wang R."/>
            <person name="Lv J."/>
            <person name="Li Y."/>
            <person name="Zhang Z."/>
            <person name="Liu B."/>
            <person name="Lu W."/>
            <person name="Hui Y."/>
            <person name="Liang J."/>
            <person name="Zhou Z."/>
            <person name="Hou R."/>
            <person name="Li X."/>
            <person name="Liu Y."/>
            <person name="Li H."/>
            <person name="Ning X."/>
            <person name="Lin Y."/>
            <person name="Zhao L."/>
            <person name="Xing Q."/>
            <person name="Dou J."/>
            <person name="Li Y."/>
            <person name="Mao J."/>
            <person name="Guo H."/>
            <person name="Dou H."/>
            <person name="Li T."/>
            <person name="Mu C."/>
            <person name="Jiang W."/>
            <person name="Fu Q."/>
            <person name="Fu X."/>
            <person name="Miao Y."/>
            <person name="Liu J."/>
            <person name="Yu Q."/>
            <person name="Li R."/>
            <person name="Liao H."/>
            <person name="Li X."/>
            <person name="Kong Y."/>
            <person name="Jiang Z."/>
            <person name="Chourrout D."/>
            <person name="Li R."/>
            <person name="Bao Z."/>
        </authorList>
    </citation>
    <scope>NUCLEOTIDE SEQUENCE [LARGE SCALE GENOMIC DNA]</scope>
    <source>
        <strain evidence="7 8">PY_sf001</strain>
    </source>
</reference>
<dbReference type="AlphaFoldDB" id="A0A210PD93"/>
<dbReference type="InterPro" id="IPR008983">
    <property type="entry name" value="Tumour_necrosis_fac-like_dom"/>
</dbReference>
<organism evidence="7 8">
    <name type="scientific">Mizuhopecten yessoensis</name>
    <name type="common">Japanese scallop</name>
    <name type="synonym">Patinopecten yessoensis</name>
    <dbReference type="NCBI Taxonomy" id="6573"/>
    <lineage>
        <taxon>Eukaryota</taxon>
        <taxon>Metazoa</taxon>
        <taxon>Spiralia</taxon>
        <taxon>Lophotrochozoa</taxon>
        <taxon>Mollusca</taxon>
        <taxon>Bivalvia</taxon>
        <taxon>Autobranchia</taxon>
        <taxon>Pteriomorphia</taxon>
        <taxon>Pectinida</taxon>
        <taxon>Pectinoidea</taxon>
        <taxon>Pectinidae</taxon>
        <taxon>Mizuhopecten</taxon>
    </lineage>
</organism>
<accession>A0A210PD93</accession>
<dbReference type="PANTHER" id="PTHR22923">
    <property type="entry name" value="CEREBELLIN-RELATED"/>
    <property type="match status" value="1"/>
</dbReference>
<dbReference type="SMART" id="SM00110">
    <property type="entry name" value="C1Q"/>
    <property type="match status" value="1"/>
</dbReference>
<evidence type="ECO:0000313" key="8">
    <source>
        <dbReference type="Proteomes" id="UP000242188"/>
    </source>
</evidence>
<evidence type="ECO:0000313" key="7">
    <source>
        <dbReference type="EMBL" id="OWF34475.1"/>
    </source>
</evidence>
<dbReference type="STRING" id="6573.A0A210PD93"/>
<evidence type="ECO:0000256" key="1">
    <source>
        <dbReference type="ARBA" id="ARBA00004613"/>
    </source>
</evidence>
<feature type="region of interest" description="Disordered" evidence="4">
    <location>
        <begin position="86"/>
        <end position="131"/>
    </location>
</feature>
<evidence type="ECO:0000256" key="4">
    <source>
        <dbReference type="SAM" id="MobiDB-lite"/>
    </source>
</evidence>
<keyword evidence="3 5" id="KW-0732">Signal</keyword>
<dbReference type="PROSITE" id="PS50871">
    <property type="entry name" value="C1Q"/>
    <property type="match status" value="1"/>
</dbReference>
<dbReference type="Proteomes" id="UP000242188">
    <property type="component" value="Unassembled WGS sequence"/>
</dbReference>
<dbReference type="InterPro" id="IPR050822">
    <property type="entry name" value="Cerebellin_Synaptic_Org"/>
</dbReference>
<feature type="chain" id="PRO_5011990178" evidence="5">
    <location>
        <begin position="24"/>
        <end position="274"/>
    </location>
</feature>
<comment type="caution">
    <text evidence="7">The sequence shown here is derived from an EMBL/GenBank/DDBJ whole genome shotgun (WGS) entry which is preliminary data.</text>
</comment>
<dbReference type="InterPro" id="IPR001073">
    <property type="entry name" value="C1q_dom"/>
</dbReference>
<feature type="domain" description="C1q" evidence="6">
    <location>
        <begin position="139"/>
        <end position="274"/>
    </location>
</feature>
<keyword evidence="8" id="KW-1185">Reference proteome</keyword>
<evidence type="ECO:0000256" key="2">
    <source>
        <dbReference type="ARBA" id="ARBA00022525"/>
    </source>
</evidence>
<dbReference type="SUPFAM" id="SSF49842">
    <property type="entry name" value="TNF-like"/>
    <property type="match status" value="1"/>
</dbReference>
<dbReference type="PRINTS" id="PR00007">
    <property type="entry name" value="COMPLEMNTC1Q"/>
</dbReference>
<name>A0A210PD93_MIZYE</name>
<dbReference type="OrthoDB" id="6117751at2759"/>
<proteinExistence type="predicted"/>
<sequence>MAVCVVPFHIVLFVLSVSHLAAAVASPKEKEFSTEIADLKNEFQTKIDYLFKVIIEKDDIHANEIARLQRQVDVLYTRCGPKNLAQYSSSSETGTDTDDGVTPQRTAERTSELRHENRSETPDRRSSLVHQRPARVDQVYRKHVAFYSYTNIQLTNLGINQPIIFNHVVTNLANPYHSGTGVFHCGVSGVYVFNIHLLALPGKNFEAELAKNGAAVSWIYAGGQGGTYDHGGNTAILELVVGDEVWVRTVLGTDQGATLDYMFSSYSGFLLYPY</sequence>
<keyword evidence="2" id="KW-0964">Secreted</keyword>
<dbReference type="PANTHER" id="PTHR22923:SF116">
    <property type="entry name" value="C1Q DOMAIN-CONTAINING PROTEIN"/>
    <property type="match status" value="1"/>
</dbReference>
<evidence type="ECO:0000259" key="6">
    <source>
        <dbReference type="PROSITE" id="PS50871"/>
    </source>
</evidence>
<dbReference type="Pfam" id="PF00386">
    <property type="entry name" value="C1q"/>
    <property type="match status" value="1"/>
</dbReference>
<evidence type="ECO:0000256" key="5">
    <source>
        <dbReference type="SAM" id="SignalP"/>
    </source>
</evidence>
<feature type="signal peptide" evidence="5">
    <location>
        <begin position="1"/>
        <end position="23"/>
    </location>
</feature>
<protein>
    <submittedName>
        <fullName evidence="7">Caprin-2</fullName>
    </submittedName>
</protein>
<dbReference type="Gene3D" id="2.60.120.40">
    <property type="match status" value="1"/>
</dbReference>
<comment type="subcellular location">
    <subcellularLocation>
        <location evidence="1">Secreted</location>
    </subcellularLocation>
</comment>
<evidence type="ECO:0000256" key="3">
    <source>
        <dbReference type="ARBA" id="ARBA00022729"/>
    </source>
</evidence>
<feature type="compositionally biased region" description="Basic and acidic residues" evidence="4">
    <location>
        <begin position="106"/>
        <end position="126"/>
    </location>
</feature>
<dbReference type="GO" id="GO:0005576">
    <property type="term" value="C:extracellular region"/>
    <property type="evidence" value="ECO:0007669"/>
    <property type="project" value="UniProtKB-SubCell"/>
</dbReference>
<dbReference type="EMBL" id="NEDP02082624">
    <property type="protein sequence ID" value="OWF34475.1"/>
    <property type="molecule type" value="Genomic_DNA"/>
</dbReference>
<gene>
    <name evidence="7" type="ORF">KP79_PYT03483</name>
</gene>